<sequence>LLALLRHPACRLAESAGLTSRAVDALDLMAFRAVLPGAGFPGLRTALETVDPRGPARRLSGPSRASAHALLDALVVALTPLAALGEGPDAPLSAFVAALQTGYAAIAGETDAEDHVETTRFLEELSDAAPASEPISPLSFPGVLAALMAGRVVRPARPRHPRLHILGPLEARLLAFDRVVLGGLNDGVWPPAPQSDAWINRPLRAQLGLPAPEGRIGLSAHDFEQGLGARETVLTRAKKAGGAPTIPSRWLQRLEAAA</sequence>
<evidence type="ECO:0000313" key="1">
    <source>
        <dbReference type="EMBL" id="MFD1333899.1"/>
    </source>
</evidence>
<proteinExistence type="predicted"/>
<evidence type="ECO:0000313" key="2">
    <source>
        <dbReference type="Proteomes" id="UP001597171"/>
    </source>
</evidence>
<comment type="caution">
    <text evidence="1">The sequence shown here is derived from an EMBL/GenBank/DDBJ whole genome shotgun (WGS) entry which is preliminary data.</text>
</comment>
<feature type="non-terminal residue" evidence="1">
    <location>
        <position position="1"/>
    </location>
</feature>
<dbReference type="EMBL" id="JBHTMX010000406">
    <property type="protein sequence ID" value="MFD1333899.1"/>
    <property type="molecule type" value="Genomic_DNA"/>
</dbReference>
<dbReference type="InterPro" id="IPR027417">
    <property type="entry name" value="P-loop_NTPase"/>
</dbReference>
<dbReference type="SUPFAM" id="SSF52540">
    <property type="entry name" value="P-loop containing nucleoside triphosphate hydrolases"/>
    <property type="match status" value="1"/>
</dbReference>
<keyword evidence="2" id="KW-1185">Reference proteome</keyword>
<gene>
    <name evidence="1" type="ORF">ACFQ4O_17980</name>
</gene>
<dbReference type="Proteomes" id="UP001597171">
    <property type="component" value="Unassembled WGS sequence"/>
</dbReference>
<reference evidence="2" key="1">
    <citation type="journal article" date="2019" name="Int. J. Syst. Evol. Microbiol.">
        <title>The Global Catalogue of Microorganisms (GCM) 10K type strain sequencing project: providing services to taxonomists for standard genome sequencing and annotation.</title>
        <authorList>
            <consortium name="The Broad Institute Genomics Platform"/>
            <consortium name="The Broad Institute Genome Sequencing Center for Infectious Disease"/>
            <person name="Wu L."/>
            <person name="Ma J."/>
        </authorList>
    </citation>
    <scope>NUCLEOTIDE SEQUENCE [LARGE SCALE GENOMIC DNA]</scope>
    <source>
        <strain evidence="2">CCUG 61696</strain>
    </source>
</reference>
<feature type="non-terminal residue" evidence="1">
    <location>
        <position position="258"/>
    </location>
</feature>
<protein>
    <submittedName>
        <fullName evidence="1">Double-strand break repair protein AddB</fullName>
    </submittedName>
</protein>
<organism evidence="1 2">
    <name type="scientific">Methylopila musalis</name>
    <dbReference type="NCBI Taxonomy" id="1134781"/>
    <lineage>
        <taxon>Bacteria</taxon>
        <taxon>Pseudomonadati</taxon>
        <taxon>Pseudomonadota</taxon>
        <taxon>Alphaproteobacteria</taxon>
        <taxon>Hyphomicrobiales</taxon>
        <taxon>Methylopilaceae</taxon>
        <taxon>Methylopila</taxon>
    </lineage>
</organism>
<accession>A0ABW3ZCB6</accession>
<name>A0ABW3ZCB6_9HYPH</name>